<dbReference type="GO" id="GO:0005886">
    <property type="term" value="C:plasma membrane"/>
    <property type="evidence" value="ECO:0007669"/>
    <property type="project" value="UniProtKB-SubCell"/>
</dbReference>
<dbReference type="InterPro" id="IPR024079">
    <property type="entry name" value="MetalloPept_cat_dom_sf"/>
</dbReference>
<dbReference type="Proteomes" id="UP000242457">
    <property type="component" value="Unassembled WGS sequence"/>
</dbReference>
<keyword evidence="9" id="KW-0812">Transmembrane</keyword>
<proteinExistence type="inferred from homology"/>
<protein>
    <submittedName>
        <fullName evidence="12">Membrane metallo-endopeptidase</fullName>
    </submittedName>
</protein>
<dbReference type="AlphaFoldDB" id="A0A2A3EH86"/>
<sequence>MAQRASYQITNAEEGKAAQQDQSYRSCVLALLIFLFLCIILILVSFPWKTYHFDHFEQEDEYTETVQHYHREHQTKRITNSIESVTISVMDEMITKERETNVEIFNVENVTNQNNNNDNDDDDDDTKFDELINLETSTKDLSIITTLITEENQKTTSANTNIPMEEISSSENEKNIDLSIITMDTSLYNFSTFIFNFTENSTSTPITEKYQKTTDMIKTTSTDTNAFMEEVSSNEDERNITNISEYIVSSSTISTTVKNNIDDYTTINTDTIDSTTDSSFNNQTCISGECKNLASKILFYMNHTIDPCEDFYEYACGGFEINPQTVEFNLEDISYQRILRQMKKENVENVSLFTKYYDSCMQYEKINQTERIKLARKLLDKVGKFYTTKDLAEKHTNFTFLFATLLLHNSALLFDIVPDLDEYSPKQFTLKIGPTTYSNPFEIEETNDPCYADQLEREKETVDLGKLYREYKTCKKNTTEFIKSISETLTTFGIFNELNNSYNISQFISSTYINIDFKIVKGFFANFPSQDKIREAYLMKNYTRITIEELQNNFKVINWTQLIYFLTKQRVQEKVKVQVYFYNELAKGLKILEEFEKTDPMTLYNALLALYARNLYHELVLSKHVDVKKYCLRVATNVLIPEASNLYISSFSKDELIYINETIHSIFEKLKETLKLNIKNKKWLTQKDRVALITKLNNLKIVLPDISYFNNNKSIYIRYQANKVNLSNNYLENSIILMQRYRKLIYGQVFTNPGDLEQIWTQYAKPYQSKGIVIYGLNLIVIPFGIIDWSMNYNEFSFDYIKMATIGNIIAHQIAHHFDANGIYYWNGTRDAKNSLLNDDKSRYNFNEYINYHRNDQNYMSMILSFTGQNVSYKISQLTLNERLSEITGLRLAYDTLARLRSKKDYLPWLELDFNQLFYLTYAQMYCTKSPLTSSYISLYENEQLPNRIRIFVSALNNMLLGKAWNCPQGSRIMPNIPYIECKVFPYLCDTAE</sequence>
<dbReference type="Gene3D" id="3.40.390.10">
    <property type="entry name" value="Collagenase (Catalytic Domain)"/>
    <property type="match status" value="1"/>
</dbReference>
<name>A0A2A3EH86_APICC</name>
<evidence type="ECO:0000256" key="8">
    <source>
        <dbReference type="ARBA" id="ARBA00023049"/>
    </source>
</evidence>
<dbReference type="PROSITE" id="PS51885">
    <property type="entry name" value="NEPRILYSIN"/>
    <property type="match status" value="1"/>
</dbReference>
<keyword evidence="6" id="KW-0378">Hydrolase</keyword>
<dbReference type="GO" id="GO:0046872">
    <property type="term" value="F:metal ion binding"/>
    <property type="evidence" value="ECO:0007669"/>
    <property type="project" value="UniProtKB-KW"/>
</dbReference>
<keyword evidence="5" id="KW-0479">Metal-binding</keyword>
<dbReference type="Pfam" id="PF01431">
    <property type="entry name" value="Peptidase_M13"/>
    <property type="match status" value="1"/>
</dbReference>
<keyword evidence="4" id="KW-0645">Protease</keyword>
<accession>A0A2A3EH86</accession>
<evidence type="ECO:0000256" key="3">
    <source>
        <dbReference type="ARBA" id="ARBA00007357"/>
    </source>
</evidence>
<keyword evidence="9" id="KW-1133">Transmembrane helix</keyword>
<feature type="transmembrane region" description="Helical" evidence="9">
    <location>
        <begin position="28"/>
        <end position="48"/>
    </location>
</feature>
<keyword evidence="9" id="KW-0472">Membrane</keyword>
<comment type="similarity">
    <text evidence="3">Belongs to the peptidase M13 family.</text>
</comment>
<dbReference type="InterPro" id="IPR018497">
    <property type="entry name" value="Peptidase_M13_C"/>
</dbReference>
<dbReference type="Gene3D" id="1.10.1380.10">
    <property type="entry name" value="Neutral endopeptidase , domain2"/>
    <property type="match status" value="1"/>
</dbReference>
<dbReference type="GO" id="GO:0004222">
    <property type="term" value="F:metalloendopeptidase activity"/>
    <property type="evidence" value="ECO:0007669"/>
    <property type="project" value="InterPro"/>
</dbReference>
<evidence type="ECO:0000259" key="10">
    <source>
        <dbReference type="Pfam" id="PF01431"/>
    </source>
</evidence>
<evidence type="ECO:0000256" key="5">
    <source>
        <dbReference type="ARBA" id="ARBA00022723"/>
    </source>
</evidence>
<evidence type="ECO:0000313" key="13">
    <source>
        <dbReference type="Proteomes" id="UP000242457"/>
    </source>
</evidence>
<dbReference type="InterPro" id="IPR008753">
    <property type="entry name" value="Peptidase_M13_N"/>
</dbReference>
<feature type="domain" description="Peptidase M13 N-terminal" evidence="11">
    <location>
        <begin position="307"/>
        <end position="700"/>
    </location>
</feature>
<dbReference type="InterPro" id="IPR000718">
    <property type="entry name" value="Peptidase_M13"/>
</dbReference>
<keyword evidence="7" id="KW-0862">Zinc</keyword>
<evidence type="ECO:0000256" key="9">
    <source>
        <dbReference type="SAM" id="Phobius"/>
    </source>
</evidence>
<gene>
    <name evidence="12" type="ORF">APICC_09320</name>
</gene>
<dbReference type="OrthoDB" id="5808441at2759"/>
<dbReference type="InterPro" id="IPR042089">
    <property type="entry name" value="Peptidase_M13_dom_2"/>
</dbReference>
<feature type="domain" description="Peptidase M13 C-terminal" evidence="10">
    <location>
        <begin position="777"/>
        <end position="976"/>
    </location>
</feature>
<evidence type="ECO:0000313" key="12">
    <source>
        <dbReference type="EMBL" id="PBC31087.1"/>
    </source>
</evidence>
<dbReference type="PANTHER" id="PTHR11733:SF240">
    <property type="entry name" value="GH14155P-RELATED"/>
    <property type="match status" value="1"/>
</dbReference>
<organism evidence="12 13">
    <name type="scientific">Apis cerana cerana</name>
    <name type="common">Oriental honeybee</name>
    <dbReference type="NCBI Taxonomy" id="94128"/>
    <lineage>
        <taxon>Eukaryota</taxon>
        <taxon>Metazoa</taxon>
        <taxon>Ecdysozoa</taxon>
        <taxon>Arthropoda</taxon>
        <taxon>Hexapoda</taxon>
        <taxon>Insecta</taxon>
        <taxon>Pterygota</taxon>
        <taxon>Neoptera</taxon>
        <taxon>Endopterygota</taxon>
        <taxon>Hymenoptera</taxon>
        <taxon>Apocrita</taxon>
        <taxon>Aculeata</taxon>
        <taxon>Apoidea</taxon>
        <taxon>Anthophila</taxon>
        <taxon>Apidae</taxon>
        <taxon>Apis</taxon>
    </lineage>
</organism>
<dbReference type="GO" id="GO:0016485">
    <property type="term" value="P:protein processing"/>
    <property type="evidence" value="ECO:0007669"/>
    <property type="project" value="TreeGrafter"/>
</dbReference>
<keyword evidence="13" id="KW-1185">Reference proteome</keyword>
<evidence type="ECO:0000259" key="11">
    <source>
        <dbReference type="Pfam" id="PF05649"/>
    </source>
</evidence>
<reference evidence="12 13" key="1">
    <citation type="submission" date="2014-07" db="EMBL/GenBank/DDBJ databases">
        <title>Genomic and transcriptomic analysis on Apis cerana provide comprehensive insights into honey bee biology.</title>
        <authorList>
            <person name="Diao Q."/>
            <person name="Sun L."/>
            <person name="Zheng H."/>
            <person name="Zheng H."/>
            <person name="Xu S."/>
            <person name="Wang S."/>
            <person name="Zeng Z."/>
            <person name="Hu F."/>
            <person name="Su S."/>
            <person name="Wu J."/>
        </authorList>
    </citation>
    <scope>NUCLEOTIDE SEQUENCE [LARGE SCALE GENOMIC DNA]</scope>
    <source>
        <tissue evidence="12">Pupae without intestine</tissue>
    </source>
</reference>
<comment type="cofactor">
    <cofactor evidence="1">
        <name>Zn(2+)</name>
        <dbReference type="ChEBI" id="CHEBI:29105"/>
    </cofactor>
</comment>
<comment type="subcellular location">
    <subcellularLocation>
        <location evidence="2">Cell membrane</location>
        <topology evidence="2">Single-pass type II membrane protein</topology>
    </subcellularLocation>
</comment>
<evidence type="ECO:0000256" key="7">
    <source>
        <dbReference type="ARBA" id="ARBA00022833"/>
    </source>
</evidence>
<evidence type="ECO:0000256" key="4">
    <source>
        <dbReference type="ARBA" id="ARBA00022670"/>
    </source>
</evidence>
<keyword evidence="8" id="KW-0482">Metalloprotease</keyword>
<evidence type="ECO:0000256" key="1">
    <source>
        <dbReference type="ARBA" id="ARBA00001947"/>
    </source>
</evidence>
<dbReference type="PANTHER" id="PTHR11733">
    <property type="entry name" value="ZINC METALLOPROTEASE FAMILY M13 NEPRILYSIN-RELATED"/>
    <property type="match status" value="1"/>
</dbReference>
<dbReference type="EMBL" id="KZ288250">
    <property type="protein sequence ID" value="PBC31087.1"/>
    <property type="molecule type" value="Genomic_DNA"/>
</dbReference>
<evidence type="ECO:0000256" key="2">
    <source>
        <dbReference type="ARBA" id="ARBA00004401"/>
    </source>
</evidence>
<evidence type="ECO:0000256" key="6">
    <source>
        <dbReference type="ARBA" id="ARBA00022801"/>
    </source>
</evidence>
<dbReference type="Pfam" id="PF05649">
    <property type="entry name" value="Peptidase_M13_N"/>
    <property type="match status" value="1"/>
</dbReference>
<dbReference type="SUPFAM" id="SSF55486">
    <property type="entry name" value="Metalloproteases ('zincins'), catalytic domain"/>
    <property type="match status" value="1"/>
</dbReference>